<gene>
    <name evidence="1" type="ORF">AMORRO_LOCUS14699</name>
</gene>
<accession>A0A9N9ILE6</accession>
<dbReference type="AlphaFoldDB" id="A0A9N9ILE6"/>
<keyword evidence="2" id="KW-1185">Reference proteome</keyword>
<evidence type="ECO:0000313" key="1">
    <source>
        <dbReference type="EMBL" id="CAG8740812.1"/>
    </source>
</evidence>
<dbReference type="EMBL" id="CAJVPV010030459">
    <property type="protein sequence ID" value="CAG8740812.1"/>
    <property type="molecule type" value="Genomic_DNA"/>
</dbReference>
<evidence type="ECO:0000313" key="2">
    <source>
        <dbReference type="Proteomes" id="UP000789342"/>
    </source>
</evidence>
<proteinExistence type="predicted"/>
<comment type="caution">
    <text evidence="1">The sequence shown here is derived from an EMBL/GenBank/DDBJ whole genome shotgun (WGS) entry which is preliminary data.</text>
</comment>
<reference evidence="1" key="1">
    <citation type="submission" date="2021-06" db="EMBL/GenBank/DDBJ databases">
        <authorList>
            <person name="Kallberg Y."/>
            <person name="Tangrot J."/>
            <person name="Rosling A."/>
        </authorList>
    </citation>
    <scope>NUCLEOTIDE SEQUENCE</scope>
    <source>
        <strain evidence="1">CL551</strain>
    </source>
</reference>
<protein>
    <submittedName>
        <fullName evidence="1">6880_t:CDS:1</fullName>
    </submittedName>
</protein>
<feature type="non-terminal residue" evidence="1">
    <location>
        <position position="1"/>
    </location>
</feature>
<organism evidence="1 2">
    <name type="scientific">Acaulospora morrowiae</name>
    <dbReference type="NCBI Taxonomy" id="94023"/>
    <lineage>
        <taxon>Eukaryota</taxon>
        <taxon>Fungi</taxon>
        <taxon>Fungi incertae sedis</taxon>
        <taxon>Mucoromycota</taxon>
        <taxon>Glomeromycotina</taxon>
        <taxon>Glomeromycetes</taxon>
        <taxon>Diversisporales</taxon>
        <taxon>Acaulosporaceae</taxon>
        <taxon>Acaulospora</taxon>
    </lineage>
</organism>
<sequence>RTKILDILKDLLPTPRNVLKASGVKKVDDNEIDENASNIERDQPQEVDEKEMKDQTINVEKKDNENNDTTEIINTTEAEHTENNRIIE</sequence>
<dbReference type="Proteomes" id="UP000789342">
    <property type="component" value="Unassembled WGS sequence"/>
</dbReference>
<name>A0A9N9ILE6_9GLOM</name>